<dbReference type="EMBL" id="QVQA01000034">
    <property type="protein sequence ID" value="KAF5099301.1"/>
    <property type="molecule type" value="Genomic_DNA"/>
</dbReference>
<sequence>MISLVPHFLVLLLAIKAHKGKSLTPLGIAASIITGLIHTSHPWIVYFLLLAGFYLSSSKFTKLKSDIKAQLTVQIDADHEDYDPSKPAGASIHQPISPNGDGSKASSRESINAIVGSDSGEGESNEQKSTSKSSNTNKNKEQDLDVDKVPSAVKKPLDPPPFKHDEQGFKDKDTPTDEYTLKDNKVAVAPKPPGSASSIKDSSKEDVVKAPQSGPGVKDGVPPPPPKNPQSFKDKSVGSVDSEEASINNDDNISPVLSSKKGSQQVGIGFQKPTKDDFLNLEVVTSGGANTRLKSIKDKVLELLPSVKLPRKERYPVGKVANLPTSSKTIPKIQAEKFHEESKEEKTARLNRLDKIKEVFLISWNQYKKFAWGKDEIKPISQEGFDPFAGWSATLVDSLDTLIIMGLKDEFDEALDVVRDIDFSTTFRKDIPLFETVIRYLGGLLSAYDLADPKPPILLEKAIQLGDNLLGAFDTPNRMPKISFLWTEEDQKTKYRASSSSPFAEIGSMSVEFTRLAQLSGNNSYYDAIDRVTSAIYAMAPKNDIPYLFDQKVDASGCKLVPLSGTSKAENDLSNFKTEPVPAGTEKQQPLKEDPHDVYEKAFKLDGDSNFVEEEEEEISSTEKKLASEIQSKAEELTKLSQDDDTTEAKKPSLDSTNDIAISRKKLAPGTKPPTRSSRDPLSLFSEEDIGSLGKVRKGSDVALREAAKRVNRKGWQKRAFIGDVDEEIIEEAKKIAQAAAKEAEEGLSTVKDSAEKNLEGVKSKAELAKEKAEKVTGDVKSVVDDTLASTAKKAKEVIDEVPAKASAVANKAKKVVDDDVPAKAAAAAEKAKEIVDEIPAKAASAAQKAKEDVTDKSVTKGSAAADKANAIGTNEDVSKPAAKKAKETVSEVAVAATSEKSKESHATDSDVSYLKDAIEAEEKIINAASVESKAVEKEANIDLSAGKTDIKTVINQLGKGRSALFACEPQPALAKIDDDNSTPKYTVGGLTDSTYEYFAKEYLLLNGADDRYKELHTNTISAVNENLLFKPLVEGDPDILMVGNKIQRTPDFFQEDNEMSHLSCFIGGMYALGGKIFGRPEDVETGAKLTDGCVWAYNITRSGVMPENFHVRRCPEGDEKCHFDFDTVDADYKAREKVELKKLAAKGVNTKLYNPSIYSMSPNIEEISDGRGGTRWPVSGYYDMPRSFLRMDAKYIMRPEALESVFYLYRITGEASWQEKGWRMFESIINLTAIPDPAGGEDAPPLGYSGVHDVSDDRGTKGNFRNEAESFWMAETLKYTYLLFSDPNVIALDDWVLNTEAHPLKRTIEKK</sequence>
<proteinExistence type="predicted"/>
<keyword evidence="2" id="KW-1185">Reference proteome</keyword>
<dbReference type="Proteomes" id="UP000744676">
    <property type="component" value="Unassembled WGS sequence"/>
</dbReference>
<protein>
    <submittedName>
        <fullName evidence="1">Uncharacterized protein</fullName>
    </submittedName>
</protein>
<gene>
    <name evidence="1" type="ORF">D0Z00_001705</name>
</gene>
<accession>A0ACB6V679</accession>
<reference evidence="1 2" key="1">
    <citation type="journal article" date="2020" name="Front. Microbiol.">
        <title>Phenotypic and Genetic Characterization of the Cheese Ripening Yeast Geotrichum candidum.</title>
        <authorList>
            <person name="Perkins V."/>
            <person name="Vignola S."/>
            <person name="Lessard M.H."/>
            <person name="Plante P.L."/>
            <person name="Corbeil J."/>
            <person name="Dugat-Bony E."/>
            <person name="Frenette M."/>
            <person name="Labrie S."/>
        </authorList>
    </citation>
    <scope>NUCLEOTIDE SEQUENCE [LARGE SCALE GENOMIC DNA]</scope>
    <source>
        <strain evidence="1 2">LMA-1147</strain>
    </source>
</reference>
<comment type="caution">
    <text evidence="1">The sequence shown here is derived from an EMBL/GenBank/DDBJ whole genome shotgun (WGS) entry which is preliminary data.</text>
</comment>
<evidence type="ECO:0000313" key="1">
    <source>
        <dbReference type="EMBL" id="KAF5099301.1"/>
    </source>
</evidence>
<organism evidence="1 2">
    <name type="scientific">Geotrichum galactomycetum</name>
    <dbReference type="NCBI Taxonomy" id="27317"/>
    <lineage>
        <taxon>Eukaryota</taxon>
        <taxon>Fungi</taxon>
        <taxon>Dikarya</taxon>
        <taxon>Ascomycota</taxon>
        <taxon>Saccharomycotina</taxon>
        <taxon>Dipodascomycetes</taxon>
        <taxon>Dipodascales</taxon>
        <taxon>Dipodascaceae</taxon>
        <taxon>Geotrichum</taxon>
    </lineage>
</organism>
<name>A0ACB6V679_9ASCO</name>
<evidence type="ECO:0000313" key="2">
    <source>
        <dbReference type="Proteomes" id="UP000744676"/>
    </source>
</evidence>